<keyword evidence="2" id="KW-1185">Reference proteome</keyword>
<evidence type="ECO:0000313" key="1">
    <source>
        <dbReference type="EMBL" id="QXX78974.1"/>
    </source>
</evidence>
<dbReference type="EMBL" id="CP049362">
    <property type="protein sequence ID" value="QXX78974.1"/>
    <property type="molecule type" value="Genomic_DNA"/>
</dbReference>
<name>A0ABX8STF0_9BURK</name>
<dbReference type="RefSeq" id="WP_219235996.1">
    <property type="nucleotide sequence ID" value="NZ_CP049362.1"/>
</dbReference>
<organism evidence="1 2">
    <name type="scientific">Alcaligenes ammonioxydans</name>
    <dbReference type="NCBI Taxonomy" id="2582914"/>
    <lineage>
        <taxon>Bacteria</taxon>
        <taxon>Pseudomonadati</taxon>
        <taxon>Pseudomonadota</taxon>
        <taxon>Betaproteobacteria</taxon>
        <taxon>Burkholderiales</taxon>
        <taxon>Alcaligenaceae</taxon>
        <taxon>Alcaligenes</taxon>
    </lineage>
</organism>
<proteinExistence type="predicted"/>
<evidence type="ECO:0000313" key="2">
    <source>
        <dbReference type="Proteomes" id="UP000826050"/>
    </source>
</evidence>
<gene>
    <name evidence="1" type="ORF">FE795_08065</name>
</gene>
<reference evidence="1 2" key="1">
    <citation type="submission" date="2020-02" db="EMBL/GenBank/DDBJ databases">
        <title>Partial ammonium oxidation to N2 by heterotrophic bacteria.</title>
        <authorList>
            <person name="Wu M."/>
        </authorList>
    </citation>
    <scope>NUCLEOTIDE SEQUENCE [LARGE SCALE GENOMIC DNA]</scope>
    <source>
        <strain evidence="1 2">HO-1</strain>
    </source>
</reference>
<sequence length="350" mass="39217">MSTDTQNNAPVSAEPVAVPDAILLMAQRIAADDFEHCTSDPIFTVEKRNLITGLDLDYTDNIGWFCEGEQIDDEDAAVLEAAYQESGNVPDNYTRTGIEETWEHFATYVTLEAAREFVSKKGDQYRVYVDSGCRNHEWKALRAFLLQIAAKPVLAAPVAAQPDLTQQDATLHAEVLDMVRMLEANEWADHCGKSELGQRLEWAITALQNRPQNIPEIIPESAQQDAETGETVLVKNQELIEPAIEQDGYGWDGGENPPNMVLYQCMAPFHLNLCRGQELRAVIDYGRLVWQQAKQDASKVDAALAEMVHAMFRSANSIPVTRITIDRKQYEAAIDAARKEPDQWLNQSRP</sequence>
<dbReference type="Proteomes" id="UP000826050">
    <property type="component" value="Chromosome"/>
</dbReference>
<accession>A0ABX8STF0</accession>
<protein>
    <submittedName>
        <fullName evidence="1">Uncharacterized protein</fullName>
    </submittedName>
</protein>